<evidence type="ECO:0000313" key="11">
    <source>
        <dbReference type="Proteomes" id="UP000321800"/>
    </source>
</evidence>
<comment type="caution">
    <text evidence="10">The sequence shown here is derived from an EMBL/GenBank/DDBJ whole genome shotgun (WGS) entry which is preliminary data.</text>
</comment>
<gene>
    <name evidence="9 10" type="primary">cobD</name>
    <name evidence="10" type="ORF">ATR01nite_25820</name>
</gene>
<dbReference type="HAMAP" id="MF_00024">
    <property type="entry name" value="CobD_CbiB"/>
    <property type="match status" value="1"/>
</dbReference>
<evidence type="ECO:0000256" key="5">
    <source>
        <dbReference type="ARBA" id="ARBA00022573"/>
    </source>
</evidence>
<comment type="pathway">
    <text evidence="2 9">Cofactor biosynthesis; adenosylcobalamin biosynthesis.</text>
</comment>
<keyword evidence="8 9" id="KW-0472">Membrane</keyword>
<accession>A0A511FRC3</accession>
<evidence type="ECO:0000256" key="1">
    <source>
        <dbReference type="ARBA" id="ARBA00004651"/>
    </source>
</evidence>
<comment type="similarity">
    <text evidence="3 9">Belongs to the CobD/CbiB family.</text>
</comment>
<comment type="subcellular location">
    <subcellularLocation>
        <location evidence="1 9">Cell membrane</location>
        <topology evidence="1 9">Multi-pass membrane protein</topology>
    </subcellularLocation>
</comment>
<evidence type="ECO:0000256" key="3">
    <source>
        <dbReference type="ARBA" id="ARBA00006263"/>
    </source>
</evidence>
<dbReference type="UniPathway" id="UPA00148"/>
<evidence type="ECO:0000256" key="2">
    <source>
        <dbReference type="ARBA" id="ARBA00004953"/>
    </source>
</evidence>
<dbReference type="GO" id="GO:0005886">
    <property type="term" value="C:plasma membrane"/>
    <property type="evidence" value="ECO:0007669"/>
    <property type="project" value="UniProtKB-SubCell"/>
</dbReference>
<keyword evidence="4 9" id="KW-1003">Cell membrane</keyword>
<dbReference type="AlphaFoldDB" id="A0A511FRC3"/>
<dbReference type="Proteomes" id="UP000321800">
    <property type="component" value="Unassembled WGS sequence"/>
</dbReference>
<keyword evidence="7 9" id="KW-1133">Transmembrane helix</keyword>
<feature type="transmembrane region" description="Helical" evidence="9">
    <location>
        <begin position="32"/>
        <end position="50"/>
    </location>
</feature>
<evidence type="ECO:0000256" key="9">
    <source>
        <dbReference type="HAMAP-Rule" id="MF_00024"/>
    </source>
</evidence>
<proteinExistence type="inferred from homology"/>
<dbReference type="EMBL" id="BJVR01000039">
    <property type="protein sequence ID" value="GEL51507.1"/>
    <property type="molecule type" value="Genomic_DNA"/>
</dbReference>
<keyword evidence="5 9" id="KW-0169">Cobalamin biosynthesis</keyword>
<evidence type="ECO:0000256" key="7">
    <source>
        <dbReference type="ARBA" id="ARBA00022989"/>
    </source>
</evidence>
<evidence type="ECO:0000256" key="8">
    <source>
        <dbReference type="ARBA" id="ARBA00023136"/>
    </source>
</evidence>
<dbReference type="GO" id="GO:0009236">
    <property type="term" value="P:cobalamin biosynthetic process"/>
    <property type="evidence" value="ECO:0007669"/>
    <property type="project" value="UniProtKB-UniRule"/>
</dbReference>
<comment type="caution">
    <text evidence="9">Lacks conserved residue(s) required for the propagation of feature annotation.</text>
</comment>
<sequence length="360" mass="38270">MGWPRVRPLSRSGGWYECSCSSGLSCEPPARMLFFPLVTTLPVAALAAILESLWGYPAVLLGAIGHPVMWIGTLIDRLDTALNLPEYSERKRRWMGILALVVIVLVPLTVVSLVLQIGYAVLPPPVMIVVQGVLTTALVAQKSLWTHVRAVGTALRREGLAAGRQAVAQIVGRDTRVLDEAGVVRAALESLAENFSDGVVAPLVWAALFGLPGAVFYKAVNTADSMIGHLTPRHAAFGMAAATVDDMINLPASRLAALCLIWAAPTERRAQARAAVRRDAPGHRSPNAGWPEAAMAGALGLRLAGPRQYGGTRVDDVWMGDGTPNATVDDLDRGLVLYRRACALLSVLLLAAAVLSMIAL</sequence>
<feature type="transmembrane region" description="Helical" evidence="9">
    <location>
        <begin position="96"/>
        <end position="115"/>
    </location>
</feature>
<organism evidence="10 11">
    <name type="scientific">Acetobacter tropicalis</name>
    <dbReference type="NCBI Taxonomy" id="104102"/>
    <lineage>
        <taxon>Bacteria</taxon>
        <taxon>Pseudomonadati</taxon>
        <taxon>Pseudomonadota</taxon>
        <taxon>Alphaproteobacteria</taxon>
        <taxon>Acetobacterales</taxon>
        <taxon>Acetobacteraceae</taxon>
        <taxon>Acetobacter</taxon>
    </lineage>
</organism>
<dbReference type="NCBIfam" id="TIGR00380">
    <property type="entry name" value="cobal_cbiB"/>
    <property type="match status" value="1"/>
</dbReference>
<feature type="transmembrane region" description="Helical" evidence="9">
    <location>
        <begin position="341"/>
        <end position="359"/>
    </location>
</feature>
<feature type="transmembrane region" description="Helical" evidence="9">
    <location>
        <begin position="56"/>
        <end position="75"/>
    </location>
</feature>
<comment type="function">
    <text evidence="9">Converts cobyric acid to cobinamide by the addition of aminopropanol on the F carboxylic group.</text>
</comment>
<evidence type="ECO:0000256" key="6">
    <source>
        <dbReference type="ARBA" id="ARBA00022692"/>
    </source>
</evidence>
<evidence type="ECO:0000313" key="10">
    <source>
        <dbReference type="EMBL" id="GEL51507.1"/>
    </source>
</evidence>
<dbReference type="InterPro" id="IPR004485">
    <property type="entry name" value="Cobalamin_biosynth_CobD/CbiB"/>
</dbReference>
<dbReference type="PANTHER" id="PTHR34308">
    <property type="entry name" value="COBALAMIN BIOSYNTHESIS PROTEIN CBIB"/>
    <property type="match status" value="1"/>
</dbReference>
<evidence type="ECO:0000256" key="4">
    <source>
        <dbReference type="ARBA" id="ARBA00022475"/>
    </source>
</evidence>
<name>A0A511FRC3_9PROT</name>
<reference evidence="10 11" key="1">
    <citation type="submission" date="2019-07" db="EMBL/GenBank/DDBJ databases">
        <title>Whole genome shotgun sequence of Acetobacter tropicalis NBRC 16470.</title>
        <authorList>
            <person name="Hosoyama A."/>
            <person name="Uohara A."/>
            <person name="Ohji S."/>
            <person name="Ichikawa N."/>
        </authorList>
    </citation>
    <scope>NUCLEOTIDE SEQUENCE [LARGE SCALE GENOMIC DNA]</scope>
    <source>
        <strain evidence="10 11">NBRC 16470</strain>
    </source>
</reference>
<dbReference type="GO" id="GO:0048472">
    <property type="term" value="F:threonine-phosphate decarboxylase activity"/>
    <property type="evidence" value="ECO:0007669"/>
    <property type="project" value="InterPro"/>
</dbReference>
<dbReference type="Pfam" id="PF03186">
    <property type="entry name" value="CobD_Cbib"/>
    <property type="match status" value="1"/>
</dbReference>
<dbReference type="GO" id="GO:0015420">
    <property type="term" value="F:ABC-type vitamin B12 transporter activity"/>
    <property type="evidence" value="ECO:0007669"/>
    <property type="project" value="UniProtKB-UniRule"/>
</dbReference>
<keyword evidence="6 9" id="KW-0812">Transmembrane</keyword>
<protein>
    <recommendedName>
        <fullName evidence="9">Cobalamin biosynthesis protein CobD</fullName>
    </recommendedName>
</protein>
<dbReference type="PANTHER" id="PTHR34308:SF1">
    <property type="entry name" value="COBALAMIN BIOSYNTHESIS PROTEIN CBIB"/>
    <property type="match status" value="1"/>
</dbReference>